<dbReference type="OrthoDB" id="158986at2"/>
<reference evidence="4" key="1">
    <citation type="submission" date="2017-01" db="EMBL/GenBank/DDBJ databases">
        <authorList>
            <person name="Varghese N."/>
            <person name="Submissions S."/>
        </authorList>
    </citation>
    <scope>NUCLEOTIDE SEQUENCE [LARGE SCALE GENOMIC DNA]</scope>
    <source>
        <strain evidence="4">DSM 21054</strain>
    </source>
</reference>
<organism evidence="3 4">
    <name type="scientific">Filimonas lacunae</name>
    <dbReference type="NCBI Taxonomy" id="477680"/>
    <lineage>
        <taxon>Bacteria</taxon>
        <taxon>Pseudomonadati</taxon>
        <taxon>Bacteroidota</taxon>
        <taxon>Chitinophagia</taxon>
        <taxon>Chitinophagales</taxon>
        <taxon>Chitinophagaceae</taxon>
        <taxon>Filimonas</taxon>
    </lineage>
</organism>
<dbReference type="GO" id="GO:0080120">
    <property type="term" value="P:CAAX-box protein maturation"/>
    <property type="evidence" value="ECO:0007669"/>
    <property type="project" value="UniProtKB-ARBA"/>
</dbReference>
<protein>
    <submittedName>
        <fullName evidence="3">CAAX protease self-immunity</fullName>
    </submittedName>
</protein>
<dbReference type="Pfam" id="PF02517">
    <property type="entry name" value="Rce1-like"/>
    <property type="match status" value="1"/>
</dbReference>
<accession>A0A1N7M0Q9</accession>
<feature type="domain" description="CAAX prenyl protease 2/Lysostaphin resistance protein A-like" evidence="2">
    <location>
        <begin position="121"/>
        <end position="208"/>
    </location>
</feature>
<dbReference type="RefSeq" id="WP_076376705.1">
    <property type="nucleotide sequence ID" value="NZ_AP017422.1"/>
</dbReference>
<keyword evidence="1" id="KW-0812">Transmembrane</keyword>
<dbReference type="GO" id="GO:0006508">
    <property type="term" value="P:proteolysis"/>
    <property type="evidence" value="ECO:0007669"/>
    <property type="project" value="UniProtKB-KW"/>
</dbReference>
<evidence type="ECO:0000256" key="1">
    <source>
        <dbReference type="SAM" id="Phobius"/>
    </source>
</evidence>
<dbReference type="GO" id="GO:0004175">
    <property type="term" value="F:endopeptidase activity"/>
    <property type="evidence" value="ECO:0007669"/>
    <property type="project" value="UniProtKB-ARBA"/>
</dbReference>
<proteinExistence type="predicted"/>
<keyword evidence="1" id="KW-1133">Transmembrane helix</keyword>
<keyword evidence="3" id="KW-0645">Protease</keyword>
<dbReference type="InterPro" id="IPR003675">
    <property type="entry name" value="Rce1/LyrA-like_dom"/>
</dbReference>
<dbReference type="Proteomes" id="UP000186917">
    <property type="component" value="Unassembled WGS sequence"/>
</dbReference>
<keyword evidence="1" id="KW-0472">Membrane</keyword>
<feature type="transmembrane region" description="Helical" evidence="1">
    <location>
        <begin position="195"/>
        <end position="215"/>
    </location>
</feature>
<keyword evidence="3" id="KW-0378">Hydrolase</keyword>
<evidence type="ECO:0000313" key="3">
    <source>
        <dbReference type="EMBL" id="SIS79675.1"/>
    </source>
</evidence>
<name>A0A1N7M0Q9_9BACT</name>
<dbReference type="STRING" id="477680.SAMN05421788_1011267"/>
<feature type="transmembrane region" description="Helical" evidence="1">
    <location>
        <begin position="117"/>
        <end position="135"/>
    </location>
</feature>
<dbReference type="AlphaFoldDB" id="A0A1N7M0Q9"/>
<keyword evidence="4" id="KW-1185">Reference proteome</keyword>
<feature type="transmembrane region" description="Helical" evidence="1">
    <location>
        <begin position="12"/>
        <end position="30"/>
    </location>
</feature>
<feature type="transmembrane region" description="Helical" evidence="1">
    <location>
        <begin position="155"/>
        <end position="188"/>
    </location>
</feature>
<gene>
    <name evidence="3" type="ORF">SAMN05421788_1011267</name>
</gene>
<evidence type="ECO:0000259" key="2">
    <source>
        <dbReference type="Pfam" id="PF02517"/>
    </source>
</evidence>
<dbReference type="EMBL" id="FTOR01000001">
    <property type="protein sequence ID" value="SIS79675.1"/>
    <property type="molecule type" value="Genomic_DNA"/>
</dbReference>
<feature type="transmembrane region" description="Helical" evidence="1">
    <location>
        <begin position="42"/>
        <end position="59"/>
    </location>
</feature>
<feature type="transmembrane region" description="Helical" evidence="1">
    <location>
        <begin position="75"/>
        <end position="96"/>
    </location>
</feature>
<evidence type="ECO:0000313" key="4">
    <source>
        <dbReference type="Proteomes" id="UP000186917"/>
    </source>
</evidence>
<sequence length="226" mass="26565">MEERADIFNNYQVRWGVIFYALYLFVCMLIKNTDWFNSYTHLFWMELLLAAITLVFVWMNRHALQPALRLDGLRWFPALLVIVLAVAFWFVSQYIIALLHVKVRNVGVDYYSHMSSYFSPEVVMVYSVALTPALFEELAFRGVLYQYFSAATDEVRVVVITAAIFAIMHLNSIALVWLFPLGLWLGYLRKKHHTVWYGVLFHFTFNFLICLQAMYPHQLLPFALPQ</sequence>